<sequence>MTLDQILTEQGLLDRTVREVVAMTKAPAPVQANDGFKSGAELSDYLLQDGGEFIDVDALGKAAREAFGE</sequence>
<dbReference type="AlphaFoldDB" id="A0A858R2V8"/>
<proteinExistence type="predicted"/>
<evidence type="ECO:0000313" key="1">
    <source>
        <dbReference type="EMBL" id="QJE71719.1"/>
    </source>
</evidence>
<dbReference type="Proteomes" id="UP000501891">
    <property type="component" value="Chromosome"/>
</dbReference>
<dbReference type="EMBL" id="CP051775">
    <property type="protein sequence ID" value="QJE71719.1"/>
    <property type="molecule type" value="Genomic_DNA"/>
</dbReference>
<keyword evidence="2" id="KW-1185">Reference proteome</keyword>
<name>A0A858R2V8_9PROT</name>
<dbReference type="KEGG" id="acru:HHL28_00065"/>
<protein>
    <submittedName>
        <fullName evidence="1">Uncharacterized protein</fullName>
    </submittedName>
</protein>
<reference evidence="1" key="1">
    <citation type="submission" date="2020-04" db="EMBL/GenBank/DDBJ databases">
        <title>A desert anoxygenic phototrophic bacterium fixes CO2 using RubisCO under aerobic conditions.</title>
        <authorList>
            <person name="Tang K."/>
        </authorList>
    </citation>
    <scope>NUCLEOTIDE SEQUENCE [LARGE SCALE GENOMIC DNA]</scope>
    <source>
        <strain evidence="1">MIMtkB3</strain>
    </source>
</reference>
<accession>A0A858R2V8</accession>
<gene>
    <name evidence="1" type="ORF">HHL28_00065</name>
</gene>
<evidence type="ECO:0000313" key="2">
    <source>
        <dbReference type="Proteomes" id="UP000501891"/>
    </source>
</evidence>
<organism evidence="1 2">
    <name type="scientific">Aerophototrophica crusticola</name>
    <dbReference type="NCBI Taxonomy" id="1709002"/>
    <lineage>
        <taxon>Bacteria</taxon>
        <taxon>Pseudomonadati</taxon>
        <taxon>Pseudomonadota</taxon>
        <taxon>Alphaproteobacteria</taxon>
        <taxon>Rhodospirillales</taxon>
        <taxon>Rhodospirillaceae</taxon>
        <taxon>Aerophototrophica</taxon>
    </lineage>
</organism>